<evidence type="ECO:0000313" key="2">
    <source>
        <dbReference type="EMBL" id="QIB68039.1"/>
    </source>
</evidence>
<keyword evidence="1" id="KW-0812">Transmembrane</keyword>
<evidence type="ECO:0000256" key="1">
    <source>
        <dbReference type="SAM" id="Phobius"/>
    </source>
</evidence>
<keyword evidence="1" id="KW-0472">Membrane</keyword>
<dbReference type="RefSeq" id="WP_163064959.1">
    <property type="nucleotide sequence ID" value="NZ_CP048649.1"/>
</dbReference>
<evidence type="ECO:0000313" key="3">
    <source>
        <dbReference type="Proteomes" id="UP000466848"/>
    </source>
</evidence>
<gene>
    <name evidence="2" type="ORF">Ami103574_01370</name>
</gene>
<feature type="transmembrane region" description="Helical" evidence="1">
    <location>
        <begin position="6"/>
        <end position="23"/>
    </location>
</feature>
<organism evidence="2 3">
    <name type="scientific">Aminipila butyrica</name>
    <dbReference type="NCBI Taxonomy" id="433296"/>
    <lineage>
        <taxon>Bacteria</taxon>
        <taxon>Bacillati</taxon>
        <taxon>Bacillota</taxon>
        <taxon>Clostridia</taxon>
        <taxon>Peptostreptococcales</taxon>
        <taxon>Anaerovoracaceae</taxon>
        <taxon>Aminipila</taxon>
    </lineage>
</organism>
<name>A0A858BS55_9FIRM</name>
<protein>
    <submittedName>
        <fullName evidence="2">Uncharacterized protein</fullName>
    </submittedName>
</protein>
<keyword evidence="1" id="KW-1133">Transmembrane helix</keyword>
<dbReference type="Proteomes" id="UP000466848">
    <property type="component" value="Chromosome"/>
</dbReference>
<reference evidence="2 3" key="1">
    <citation type="submission" date="2020-02" db="EMBL/GenBank/DDBJ databases">
        <authorList>
            <person name="Kim Y.B."/>
            <person name="Roh S.W."/>
        </authorList>
    </citation>
    <scope>NUCLEOTIDE SEQUENCE [LARGE SCALE GENOMIC DNA]</scope>
    <source>
        <strain evidence="2 3">DSM 103574</strain>
    </source>
</reference>
<proteinExistence type="predicted"/>
<accession>A0A858BS55</accession>
<keyword evidence="3" id="KW-1185">Reference proteome</keyword>
<dbReference type="AlphaFoldDB" id="A0A858BS55"/>
<sequence length="435" mass="49736">MPEFVVFIICILIITVFFIIELSSSERKPESPKEEVVIPSSIQEAFSSFTEALLSQKGILVESAQITDWSPLEEVAYREGIFYCYKVDYSVTTETPVGTAQGMILNSREIFEKFGLGGELTVVFYEEKEQISEVTFQPAEQIALTGGCKSYVEKRYSTPKEWQPRPEYSVYLDGISLSLWENIAGKTLPEGLIRNRTLAEGHIADRAQYVDTLENDHIKVDSCIQFGGKQERVFRIEVRGTMVENRRGIHIGSTVQELKEAYPEGLAYEENWQEQGAHYGYIAEDESTCYIAFKVEDGVISQILLTDGFGQRPFTPYDGYVDPDIRWVEVENPEQLSEKYARELYLGQHKLDSEPEQVVTQFLARSMEGYTVIKKGLLREEDRGQIQIYFAACKMPAEPGVLHLELKLEYTRIDNYMNDTAVWVVTHHRGQKREG</sequence>
<dbReference type="KEGG" id="abut:Ami103574_01370"/>
<dbReference type="EMBL" id="CP048649">
    <property type="protein sequence ID" value="QIB68039.1"/>
    <property type="molecule type" value="Genomic_DNA"/>
</dbReference>